<keyword evidence="13 17" id="KW-0378">Hydrolase</keyword>
<evidence type="ECO:0000256" key="3">
    <source>
        <dbReference type="ARBA" id="ARBA00005663"/>
    </source>
</evidence>
<evidence type="ECO:0000256" key="8">
    <source>
        <dbReference type="ARBA" id="ARBA00022694"/>
    </source>
</evidence>
<evidence type="ECO:0000256" key="2">
    <source>
        <dbReference type="ARBA" id="ARBA00004496"/>
    </source>
</evidence>
<keyword evidence="11" id="KW-0699">rRNA-binding</keyword>
<dbReference type="Proteomes" id="UP000191931">
    <property type="component" value="Unassembled WGS sequence"/>
</dbReference>
<keyword evidence="9" id="KW-0540">Nuclease</keyword>
<dbReference type="RefSeq" id="WP_080806822.1">
    <property type="nucleotide sequence ID" value="NZ_LT828555.1"/>
</dbReference>
<dbReference type="GO" id="GO:0006364">
    <property type="term" value="P:rRNA processing"/>
    <property type="evidence" value="ECO:0007669"/>
    <property type="project" value="UniProtKB-KW"/>
</dbReference>
<evidence type="ECO:0000256" key="13">
    <source>
        <dbReference type="ARBA" id="ARBA00022801"/>
    </source>
</evidence>
<dbReference type="GO" id="GO:0019843">
    <property type="term" value="F:rRNA binding"/>
    <property type="evidence" value="ECO:0007669"/>
    <property type="project" value="UniProtKB-KW"/>
</dbReference>
<evidence type="ECO:0000256" key="14">
    <source>
        <dbReference type="ARBA" id="ARBA00022842"/>
    </source>
</evidence>
<evidence type="ECO:0000256" key="7">
    <source>
        <dbReference type="ARBA" id="ARBA00022555"/>
    </source>
</evidence>
<keyword evidence="5" id="KW-0963">Cytoplasm</keyword>
<accession>A0A1W1HB47</accession>
<dbReference type="Gene3D" id="2.40.50.140">
    <property type="entry name" value="Nucleic acid-binding proteins"/>
    <property type="match status" value="1"/>
</dbReference>
<keyword evidence="12" id="KW-0255">Endonuclease</keyword>
<comment type="cofactor">
    <cofactor evidence="1">
        <name>Mg(2+)</name>
        <dbReference type="ChEBI" id="CHEBI:18420"/>
    </cofactor>
</comment>
<dbReference type="CDD" id="cd04453">
    <property type="entry name" value="S1_RNase_E"/>
    <property type="match status" value="1"/>
</dbReference>
<dbReference type="InterPro" id="IPR012340">
    <property type="entry name" value="NA-bd_OB-fold"/>
</dbReference>
<dbReference type="GO" id="GO:0004540">
    <property type="term" value="F:RNA nuclease activity"/>
    <property type="evidence" value="ECO:0007669"/>
    <property type="project" value="InterPro"/>
</dbReference>
<dbReference type="GO" id="GO:0005737">
    <property type="term" value="C:cytoplasm"/>
    <property type="evidence" value="ECO:0007669"/>
    <property type="project" value="UniProtKB-SubCell"/>
</dbReference>
<dbReference type="PANTHER" id="PTHR30001">
    <property type="entry name" value="RIBONUCLEASE"/>
    <property type="match status" value="1"/>
</dbReference>
<organism evidence="17 18">
    <name type="scientific">Desulfamplus magnetovallimortis</name>
    <dbReference type="NCBI Taxonomy" id="1246637"/>
    <lineage>
        <taxon>Bacteria</taxon>
        <taxon>Pseudomonadati</taxon>
        <taxon>Thermodesulfobacteriota</taxon>
        <taxon>Desulfobacteria</taxon>
        <taxon>Desulfobacterales</taxon>
        <taxon>Desulfobacteraceae</taxon>
        <taxon>Desulfamplus</taxon>
    </lineage>
</organism>
<evidence type="ECO:0000256" key="12">
    <source>
        <dbReference type="ARBA" id="ARBA00022759"/>
    </source>
</evidence>
<evidence type="ECO:0000256" key="4">
    <source>
        <dbReference type="ARBA" id="ARBA00017719"/>
    </source>
</evidence>
<evidence type="ECO:0000256" key="15">
    <source>
        <dbReference type="ARBA" id="ARBA00022884"/>
    </source>
</evidence>
<evidence type="ECO:0000256" key="5">
    <source>
        <dbReference type="ARBA" id="ARBA00022490"/>
    </source>
</evidence>
<keyword evidence="18" id="KW-1185">Reference proteome</keyword>
<dbReference type="NCBIfam" id="TIGR00757">
    <property type="entry name" value="RNaseEG"/>
    <property type="match status" value="1"/>
</dbReference>
<evidence type="ECO:0000259" key="16">
    <source>
        <dbReference type="PROSITE" id="PS50126"/>
    </source>
</evidence>
<dbReference type="InterPro" id="IPR004659">
    <property type="entry name" value="RNase_E/G"/>
</dbReference>
<dbReference type="Pfam" id="PF20833">
    <property type="entry name" value="RNase_E_G_Thio"/>
    <property type="match status" value="1"/>
</dbReference>
<dbReference type="GO" id="GO:0016787">
    <property type="term" value="F:hydrolase activity"/>
    <property type="evidence" value="ECO:0007669"/>
    <property type="project" value="UniProtKB-KW"/>
</dbReference>
<dbReference type="PROSITE" id="PS50126">
    <property type="entry name" value="S1"/>
    <property type="match status" value="1"/>
</dbReference>
<keyword evidence="14" id="KW-0460">Magnesium</keyword>
<keyword evidence="6" id="KW-0698">rRNA processing</keyword>
<evidence type="ECO:0000313" key="17">
    <source>
        <dbReference type="EMBL" id="SLM29707.1"/>
    </source>
</evidence>
<dbReference type="GO" id="GO:0008033">
    <property type="term" value="P:tRNA processing"/>
    <property type="evidence" value="ECO:0007669"/>
    <property type="project" value="UniProtKB-KW"/>
</dbReference>
<comment type="similarity">
    <text evidence="3">Belongs to the RNase E/G family. RNase G subfamily.</text>
</comment>
<protein>
    <recommendedName>
        <fullName evidence="4">Ribonuclease G</fullName>
    </recommendedName>
</protein>
<dbReference type="Gene3D" id="3.40.1260.20">
    <property type="entry name" value="Ribonuclease E, catalytic domain"/>
    <property type="match status" value="1"/>
</dbReference>
<evidence type="ECO:0000256" key="11">
    <source>
        <dbReference type="ARBA" id="ARBA00022730"/>
    </source>
</evidence>
<dbReference type="SUPFAM" id="SSF50249">
    <property type="entry name" value="Nucleic acid-binding proteins"/>
    <property type="match status" value="1"/>
</dbReference>
<dbReference type="EMBL" id="FWEV01000106">
    <property type="protein sequence ID" value="SLM29707.1"/>
    <property type="molecule type" value="Genomic_DNA"/>
</dbReference>
<comment type="subcellular location">
    <subcellularLocation>
        <location evidence="2">Cytoplasm</location>
    </subcellularLocation>
</comment>
<evidence type="ECO:0000256" key="6">
    <source>
        <dbReference type="ARBA" id="ARBA00022552"/>
    </source>
</evidence>
<dbReference type="Pfam" id="PF10150">
    <property type="entry name" value="RNase_E_G"/>
    <property type="match status" value="1"/>
</dbReference>
<sequence length="529" mass="60183">MLKELVVNAAPHETRVAVLENGNIAELFIERGDETNITGNIYKGRVQRVLPGMQAAFVDIGLNQAAFLYVDDILDDTSDEIAKRFEQESELEMELELDGDENQEATEQDINEGEITTGSNWKSCATSECPIEDLITEGQEILVQVAKSPIGSKGPRVTTHISLPGRFMVLMPTVDHIGISRRIDNDRERGRLKELLLSVRRDNYGYILRTAAEGIQEERLRREIEFLNKTWEDIQKKNKKASAPSLVYRDLTVTFRAVRDLLTDEADKLIIDSRAGYENVLEFLEKLMPDLKVSVELYTGMEPIFDAYNIEGDIARALKKKVWLKSGGYIVIEQTEALVAIDVNTGRYVGKHNFEETILKTNLEAVKEIAYQIRLRNIGGIIIIDFIDMKKSQHKEKVMTQLNEALKKDKSQTNVLPLSELGLVQMTRKRVRRNLTRTLCEPCFYCGGDGMLLSGKSICHKIYRDLINEATDMMGNRFTVKVHPEIAQLLHGEEKHLVSSLENRFGTPIAIYPEPHYHIEEYHIFESLA</sequence>
<dbReference type="GO" id="GO:0046872">
    <property type="term" value="F:metal ion binding"/>
    <property type="evidence" value="ECO:0007669"/>
    <property type="project" value="UniProtKB-KW"/>
</dbReference>
<keyword evidence="7" id="KW-0820">tRNA-binding</keyword>
<dbReference type="OrthoDB" id="9804278at2"/>
<name>A0A1W1HB47_9BACT</name>
<evidence type="ECO:0000256" key="1">
    <source>
        <dbReference type="ARBA" id="ARBA00001946"/>
    </source>
</evidence>
<dbReference type="GO" id="GO:0000049">
    <property type="term" value="F:tRNA binding"/>
    <property type="evidence" value="ECO:0007669"/>
    <property type="project" value="UniProtKB-KW"/>
</dbReference>
<feature type="domain" description="S1 motif" evidence="16">
    <location>
        <begin position="39"/>
        <end position="95"/>
    </location>
</feature>
<dbReference type="InterPro" id="IPR048583">
    <property type="entry name" value="RNase_E_G_thioredoxin-like"/>
</dbReference>
<evidence type="ECO:0000256" key="10">
    <source>
        <dbReference type="ARBA" id="ARBA00022723"/>
    </source>
</evidence>
<proteinExistence type="inferred from homology"/>
<keyword evidence="8" id="KW-0819">tRNA processing</keyword>
<dbReference type="GO" id="GO:0004519">
    <property type="term" value="F:endonuclease activity"/>
    <property type="evidence" value="ECO:0007669"/>
    <property type="project" value="UniProtKB-KW"/>
</dbReference>
<dbReference type="PANTHER" id="PTHR30001:SF0">
    <property type="entry name" value="RIBONUCLEASE G"/>
    <property type="match status" value="1"/>
</dbReference>
<keyword evidence="10" id="KW-0479">Metal-binding</keyword>
<dbReference type="STRING" id="1246637.MTBBW1_1940034"/>
<evidence type="ECO:0000313" key="18">
    <source>
        <dbReference type="Proteomes" id="UP000191931"/>
    </source>
</evidence>
<evidence type="ECO:0000256" key="9">
    <source>
        <dbReference type="ARBA" id="ARBA00022722"/>
    </source>
</evidence>
<dbReference type="InterPro" id="IPR019307">
    <property type="entry name" value="RNA-bd_AU-1/RNase_E/G"/>
</dbReference>
<dbReference type="AlphaFoldDB" id="A0A1W1HB47"/>
<dbReference type="InterPro" id="IPR003029">
    <property type="entry name" value="S1_domain"/>
</dbReference>
<reference evidence="17 18" key="1">
    <citation type="submission" date="2017-03" db="EMBL/GenBank/DDBJ databases">
        <authorList>
            <person name="Afonso C.L."/>
            <person name="Miller P.J."/>
            <person name="Scott M.A."/>
            <person name="Spackman E."/>
            <person name="Goraichik I."/>
            <person name="Dimitrov K.M."/>
            <person name="Suarez D.L."/>
            <person name="Swayne D.E."/>
        </authorList>
    </citation>
    <scope>NUCLEOTIDE SEQUENCE [LARGE SCALE GENOMIC DNA]</scope>
    <source>
        <strain evidence="17">PRJEB14757</strain>
    </source>
</reference>
<gene>
    <name evidence="17" type="primary">rng</name>
    <name evidence="17" type="ORF">MTBBW1_1940034</name>
</gene>
<keyword evidence="15" id="KW-0694">RNA-binding</keyword>